<dbReference type="EMBL" id="CADCXU010026238">
    <property type="protein sequence ID" value="CAB0013204.1"/>
    <property type="molecule type" value="Genomic_DNA"/>
</dbReference>
<organism evidence="1 2">
    <name type="scientific">Nesidiocoris tenuis</name>
    <dbReference type="NCBI Taxonomy" id="355587"/>
    <lineage>
        <taxon>Eukaryota</taxon>
        <taxon>Metazoa</taxon>
        <taxon>Ecdysozoa</taxon>
        <taxon>Arthropoda</taxon>
        <taxon>Hexapoda</taxon>
        <taxon>Insecta</taxon>
        <taxon>Pterygota</taxon>
        <taxon>Neoptera</taxon>
        <taxon>Paraneoptera</taxon>
        <taxon>Hemiptera</taxon>
        <taxon>Heteroptera</taxon>
        <taxon>Panheteroptera</taxon>
        <taxon>Cimicomorpha</taxon>
        <taxon>Miridae</taxon>
        <taxon>Dicyphina</taxon>
        <taxon>Nesidiocoris</taxon>
    </lineage>
</organism>
<keyword evidence="2" id="KW-1185">Reference proteome</keyword>
<sequence length="70" mass="7959">GPFDRGRISVRAPSIHVDRHQWSGWPSCAAPFSRCRESRMKEKRGTLNPVDPPRVLGMGYRKNNIDIGIK</sequence>
<gene>
    <name evidence="1" type="ORF">NTEN_LOCUS17815</name>
</gene>
<evidence type="ECO:0000313" key="2">
    <source>
        <dbReference type="Proteomes" id="UP000479000"/>
    </source>
</evidence>
<dbReference type="Proteomes" id="UP000479000">
    <property type="component" value="Unassembled WGS sequence"/>
</dbReference>
<protein>
    <submittedName>
        <fullName evidence="1">Uncharacterized protein</fullName>
    </submittedName>
</protein>
<name>A0A6H5HBD6_9HEMI</name>
<dbReference type="AlphaFoldDB" id="A0A6H5HBD6"/>
<reference evidence="1 2" key="1">
    <citation type="submission" date="2020-02" db="EMBL/GenBank/DDBJ databases">
        <authorList>
            <person name="Ferguson B K."/>
        </authorList>
    </citation>
    <scope>NUCLEOTIDE SEQUENCE [LARGE SCALE GENOMIC DNA]</scope>
</reference>
<evidence type="ECO:0000313" key="1">
    <source>
        <dbReference type="EMBL" id="CAB0013204.1"/>
    </source>
</evidence>
<feature type="non-terminal residue" evidence="1">
    <location>
        <position position="1"/>
    </location>
</feature>
<proteinExistence type="predicted"/>
<accession>A0A6H5HBD6</accession>